<dbReference type="CDD" id="cd10564">
    <property type="entry name" value="NapF_like"/>
    <property type="match status" value="1"/>
</dbReference>
<evidence type="ECO:0000313" key="7">
    <source>
        <dbReference type="EMBL" id="ADN09295.1"/>
    </source>
</evidence>
<dbReference type="Gene3D" id="3.30.70.20">
    <property type="match status" value="2"/>
</dbReference>
<keyword evidence="5" id="KW-0411">Iron-sulfur</keyword>
<evidence type="ECO:0000313" key="8">
    <source>
        <dbReference type="Proteomes" id="UP000007803"/>
    </source>
</evidence>
<dbReference type="InterPro" id="IPR017900">
    <property type="entry name" value="4Fe4S_Fe_S_CS"/>
</dbReference>
<dbReference type="Proteomes" id="UP000007803">
    <property type="component" value="Chromosome"/>
</dbReference>
<keyword evidence="8" id="KW-1185">Reference proteome</keyword>
<keyword evidence="4" id="KW-0408">Iron</keyword>
<dbReference type="Pfam" id="PF00037">
    <property type="entry name" value="Fer4"/>
    <property type="match status" value="1"/>
</dbReference>
<evidence type="ECO:0000256" key="5">
    <source>
        <dbReference type="ARBA" id="ARBA00023014"/>
    </source>
</evidence>
<dbReference type="eggNOG" id="COG1149">
    <property type="taxonomic scope" value="Bacteria"/>
</dbReference>
<dbReference type="SUPFAM" id="SSF54862">
    <property type="entry name" value="4Fe-4S ferredoxins"/>
    <property type="match status" value="1"/>
</dbReference>
<feature type="domain" description="4Fe-4S ferredoxin-type" evidence="6">
    <location>
        <begin position="136"/>
        <end position="164"/>
    </location>
</feature>
<dbReference type="GO" id="GO:0046872">
    <property type="term" value="F:metal ion binding"/>
    <property type="evidence" value="ECO:0007669"/>
    <property type="project" value="UniProtKB-KW"/>
</dbReference>
<keyword evidence="1" id="KW-0004">4Fe-4S</keyword>
<dbReference type="PROSITE" id="PS51379">
    <property type="entry name" value="4FE4S_FER_2"/>
    <property type="match status" value="2"/>
</dbReference>
<evidence type="ECO:0000256" key="2">
    <source>
        <dbReference type="ARBA" id="ARBA00022723"/>
    </source>
</evidence>
<protein>
    <submittedName>
        <fullName evidence="7">Periplasmic nitrate reductase maturation protein NapF</fullName>
    </submittedName>
</protein>
<dbReference type="KEGG" id="sua:Saut_1247"/>
<accession>E0UT54</accession>
<organism evidence="7 8">
    <name type="scientific">Sulfurimonas autotrophica (strain ATCC BAA-671 / DSM 16294 / JCM 11897 / OK10)</name>
    <dbReference type="NCBI Taxonomy" id="563040"/>
    <lineage>
        <taxon>Bacteria</taxon>
        <taxon>Pseudomonadati</taxon>
        <taxon>Campylobacterota</taxon>
        <taxon>Epsilonproteobacteria</taxon>
        <taxon>Campylobacterales</taxon>
        <taxon>Sulfurimonadaceae</taxon>
        <taxon>Sulfurimonas</taxon>
    </lineage>
</organism>
<dbReference type="HOGENOM" id="CLU_077329_2_0_7"/>
<dbReference type="PANTHER" id="PTHR43687:SF5">
    <property type="entry name" value="4FE-4S FERREDOXIN-TYPE DOMAIN-CONTAINING PROTEIN"/>
    <property type="match status" value="1"/>
</dbReference>
<dbReference type="STRING" id="563040.Saut_1247"/>
<dbReference type="PANTHER" id="PTHR43687">
    <property type="entry name" value="ADENYLYLSULFATE REDUCTASE, BETA SUBUNIT"/>
    <property type="match status" value="1"/>
</dbReference>
<dbReference type="InterPro" id="IPR017896">
    <property type="entry name" value="4Fe4S_Fe-S-bd"/>
</dbReference>
<gene>
    <name evidence="7" type="ordered locus">Saut_1247</name>
</gene>
<keyword evidence="3" id="KW-0677">Repeat</keyword>
<dbReference type="InterPro" id="IPR004496">
    <property type="entry name" value="NapF"/>
</dbReference>
<dbReference type="EMBL" id="CP002205">
    <property type="protein sequence ID" value="ADN09295.1"/>
    <property type="molecule type" value="Genomic_DNA"/>
</dbReference>
<evidence type="ECO:0000256" key="1">
    <source>
        <dbReference type="ARBA" id="ARBA00022485"/>
    </source>
</evidence>
<dbReference type="RefSeq" id="WP_013327048.1">
    <property type="nucleotide sequence ID" value="NC_014506.1"/>
</dbReference>
<evidence type="ECO:0000256" key="3">
    <source>
        <dbReference type="ARBA" id="ARBA00022737"/>
    </source>
</evidence>
<proteinExistence type="predicted"/>
<dbReference type="OrthoDB" id="9800445at2"/>
<sequence>MERRELFSFLSSSAKEAVRENENDEVVIRPPYYNDLDAFATECQKCEAQCASLCQEQIIIIGEDKTPYLDFSKRGCTYCDECAIACPSDVLLVENKSKIYADIVINKNKCLSWQGVMCFSCKDPCLEDAIDFKAMFMPQINDKCTSCGFCIGRCPAEAIDILKVS</sequence>
<dbReference type="AlphaFoldDB" id="E0UT54"/>
<dbReference type="InterPro" id="IPR050572">
    <property type="entry name" value="Fe-S_Ferredoxin"/>
</dbReference>
<evidence type="ECO:0000256" key="4">
    <source>
        <dbReference type="ARBA" id="ARBA00023004"/>
    </source>
</evidence>
<feature type="domain" description="4Fe-4S ferredoxin-type" evidence="6">
    <location>
        <begin position="65"/>
        <end position="96"/>
    </location>
</feature>
<evidence type="ECO:0000259" key="6">
    <source>
        <dbReference type="PROSITE" id="PS51379"/>
    </source>
</evidence>
<dbReference type="PROSITE" id="PS00198">
    <property type="entry name" value="4FE4S_FER_1"/>
    <property type="match status" value="2"/>
</dbReference>
<keyword evidence="2" id="KW-0479">Metal-binding</keyword>
<name>E0UT54_SULAO</name>
<dbReference type="GO" id="GO:0051539">
    <property type="term" value="F:4 iron, 4 sulfur cluster binding"/>
    <property type="evidence" value="ECO:0007669"/>
    <property type="project" value="UniProtKB-KW"/>
</dbReference>
<reference evidence="8" key="1">
    <citation type="journal article" date="2010" name="Stand. Genomic Sci.">
        <title>Complete genome sequence of Sulfurimonas autotrophica type strain (OK10).</title>
        <authorList>
            <person name="Sikorski J."/>
            <person name="Munk C."/>
            <person name="Lapidus A."/>
            <person name="Djao O."/>
            <person name="Lucas S."/>
            <person name="Glavina Del Rio T."/>
            <person name="Nolan M."/>
            <person name="Tice H."/>
            <person name="Han C."/>
            <person name="Cheng J."/>
            <person name="Tapia R."/>
            <person name="Goodwin L."/>
            <person name="Pitluck S."/>
            <person name="Liolios K."/>
            <person name="Ivanova N."/>
            <person name="Mavromatis K."/>
            <person name="Mikhailova N."/>
            <person name="Pati A."/>
            <person name="Sims D."/>
            <person name="Meincke L."/>
            <person name="Brettin T."/>
            <person name="Detter J."/>
            <person name="Chen A."/>
            <person name="Palaniappan K."/>
            <person name="Land M."/>
            <person name="Hauser L."/>
            <person name="Chang Y."/>
            <person name="Jeffries C."/>
            <person name="Rohde M."/>
            <person name="Lang E."/>
            <person name="Spring S."/>
            <person name="Goker M."/>
            <person name="Woyke T."/>
            <person name="Bristow J."/>
            <person name="Eisen J."/>
            <person name="Markowitz V."/>
            <person name="Hugenholtz P."/>
            <person name="Kyrpides N."/>
            <person name="Klenk H."/>
        </authorList>
    </citation>
    <scope>NUCLEOTIDE SEQUENCE [LARGE SCALE GENOMIC DNA]</scope>
    <source>
        <strain evidence="8">ATCC BAA-671 / DSM 16294 / JCM 11897 / OK10</strain>
    </source>
</reference>